<dbReference type="CDD" id="cd04088">
    <property type="entry name" value="EFG_mtEFG_II"/>
    <property type="match status" value="1"/>
</dbReference>
<feature type="domain" description="Elongation factor G-like" evidence="4">
    <location>
        <begin position="37"/>
        <end position="104"/>
    </location>
</feature>
<keyword evidence="5" id="KW-0251">Elongation factor</keyword>
<dbReference type="Gene3D" id="2.40.30.10">
    <property type="entry name" value="Translation factors"/>
    <property type="match status" value="1"/>
</dbReference>
<dbReference type="GO" id="GO:0005525">
    <property type="term" value="F:GTP binding"/>
    <property type="evidence" value="ECO:0007669"/>
    <property type="project" value="UniProtKB-KW"/>
</dbReference>
<dbReference type="PANTHER" id="PTHR43261:SF1">
    <property type="entry name" value="RIBOSOME-RELEASING FACTOR 2, MITOCHONDRIAL"/>
    <property type="match status" value="1"/>
</dbReference>
<dbReference type="InterPro" id="IPR053905">
    <property type="entry name" value="EF-G-like_DII"/>
</dbReference>
<evidence type="ECO:0000256" key="2">
    <source>
        <dbReference type="ARBA" id="ARBA00022917"/>
    </source>
</evidence>
<feature type="non-terminal residue" evidence="5">
    <location>
        <position position="110"/>
    </location>
</feature>
<name>W1YSF6_9ZZZZ</name>
<keyword evidence="2" id="KW-0648">Protein biosynthesis</keyword>
<evidence type="ECO:0000256" key="1">
    <source>
        <dbReference type="ARBA" id="ARBA00022741"/>
    </source>
</evidence>
<reference evidence="5" key="1">
    <citation type="submission" date="2013-12" db="EMBL/GenBank/DDBJ databases">
        <title>A Varibaculum cambriense genome reconstructed from a premature infant gut community with otherwise low bacterial novelty that shifts toward anaerobic metabolism during the third week of life.</title>
        <authorList>
            <person name="Brown C.T."/>
            <person name="Sharon I."/>
            <person name="Thomas B.C."/>
            <person name="Castelle C.J."/>
            <person name="Morowitz M.J."/>
            <person name="Banfield J.F."/>
        </authorList>
    </citation>
    <scope>NUCLEOTIDE SEQUENCE</scope>
</reference>
<organism evidence="5">
    <name type="scientific">human gut metagenome</name>
    <dbReference type="NCBI Taxonomy" id="408170"/>
    <lineage>
        <taxon>unclassified sequences</taxon>
        <taxon>metagenomes</taxon>
        <taxon>organismal metagenomes</taxon>
    </lineage>
</organism>
<dbReference type="SUPFAM" id="SSF50447">
    <property type="entry name" value="Translation proteins"/>
    <property type="match status" value="1"/>
</dbReference>
<proteinExistence type="predicted"/>
<dbReference type="EMBL" id="AZMM01001865">
    <property type="protein sequence ID" value="ETJ44109.1"/>
    <property type="molecule type" value="Genomic_DNA"/>
</dbReference>
<evidence type="ECO:0000259" key="4">
    <source>
        <dbReference type="Pfam" id="PF22042"/>
    </source>
</evidence>
<keyword evidence="3" id="KW-0342">GTP-binding</keyword>
<dbReference type="AlphaFoldDB" id="W1YSF6"/>
<dbReference type="FunFam" id="2.40.30.10:FF:000006">
    <property type="entry name" value="Elongation factor G"/>
    <property type="match status" value="1"/>
</dbReference>
<keyword evidence="1" id="KW-0547">Nucleotide-binding</keyword>
<protein>
    <submittedName>
        <fullName evidence="5">Elongation factor G</fullName>
    </submittedName>
</protein>
<evidence type="ECO:0000256" key="3">
    <source>
        <dbReference type="ARBA" id="ARBA00023134"/>
    </source>
</evidence>
<dbReference type="GO" id="GO:0032790">
    <property type="term" value="P:ribosome disassembly"/>
    <property type="evidence" value="ECO:0007669"/>
    <property type="project" value="TreeGrafter"/>
</dbReference>
<sequence>VVSFKPTAAAPIDIPAIKGVVPGTEEETTRPSSDDEPFSALAFKIMADPYVGKLAFFRVYSGTLESGSYVFNSTKGKKERIGRILQMHANTRKEIDMVYAGDIAASSRPF</sequence>
<accession>W1YSF6</accession>
<dbReference type="InterPro" id="IPR009000">
    <property type="entry name" value="Transl_B-barrel_sf"/>
</dbReference>
<feature type="non-terminal residue" evidence="5">
    <location>
        <position position="1"/>
    </location>
</feature>
<evidence type="ECO:0000313" key="5">
    <source>
        <dbReference type="EMBL" id="ETJ44109.1"/>
    </source>
</evidence>
<dbReference type="GO" id="GO:0003746">
    <property type="term" value="F:translation elongation factor activity"/>
    <property type="evidence" value="ECO:0007669"/>
    <property type="project" value="UniProtKB-KW"/>
</dbReference>
<gene>
    <name evidence="5" type="ORF">Q604_UNBC01865G0001</name>
</gene>
<dbReference type="Pfam" id="PF22042">
    <property type="entry name" value="EF-G_D2"/>
    <property type="match status" value="1"/>
</dbReference>
<comment type="caution">
    <text evidence="5">The sequence shown here is derived from an EMBL/GenBank/DDBJ whole genome shotgun (WGS) entry which is preliminary data.</text>
</comment>
<dbReference type="PANTHER" id="PTHR43261">
    <property type="entry name" value="TRANSLATION ELONGATION FACTOR G-RELATED"/>
    <property type="match status" value="1"/>
</dbReference>